<proteinExistence type="predicted"/>
<comment type="caution">
    <text evidence="2">The sequence shown here is derived from an EMBL/GenBank/DDBJ whole genome shotgun (WGS) entry which is preliminary data.</text>
</comment>
<gene>
    <name evidence="2" type="ORF">KIN20_013669</name>
</gene>
<dbReference type="Pfam" id="PF12773">
    <property type="entry name" value="DZR"/>
    <property type="match status" value="1"/>
</dbReference>
<dbReference type="Proteomes" id="UP001196413">
    <property type="component" value="Unassembled WGS sequence"/>
</dbReference>
<sequence length="83" mass="9370">MPGNVSSGADSNIYALCPACNALPENNMDKFCRQCGYQFTIACRNCREKIRPYDRFCPSCGAHRLVIFDQIKRCEFDVNVSVP</sequence>
<evidence type="ECO:0000313" key="2">
    <source>
        <dbReference type="EMBL" id="KAJ1356049.1"/>
    </source>
</evidence>
<reference evidence="2" key="1">
    <citation type="submission" date="2021-06" db="EMBL/GenBank/DDBJ databases">
        <title>Parelaphostrongylus tenuis whole genome reference sequence.</title>
        <authorList>
            <person name="Garwood T.J."/>
            <person name="Larsen P.A."/>
            <person name="Fountain-Jones N.M."/>
            <person name="Garbe J.R."/>
            <person name="Macchietto M.G."/>
            <person name="Kania S.A."/>
            <person name="Gerhold R.W."/>
            <person name="Richards J.E."/>
            <person name="Wolf T.M."/>
        </authorList>
    </citation>
    <scope>NUCLEOTIDE SEQUENCE</scope>
    <source>
        <strain evidence="2">MNPRO001-30</strain>
        <tissue evidence="2">Meninges</tissue>
    </source>
</reference>
<organism evidence="2 3">
    <name type="scientific">Parelaphostrongylus tenuis</name>
    <name type="common">Meningeal worm</name>
    <dbReference type="NCBI Taxonomy" id="148309"/>
    <lineage>
        <taxon>Eukaryota</taxon>
        <taxon>Metazoa</taxon>
        <taxon>Ecdysozoa</taxon>
        <taxon>Nematoda</taxon>
        <taxon>Chromadorea</taxon>
        <taxon>Rhabditida</taxon>
        <taxon>Rhabditina</taxon>
        <taxon>Rhabditomorpha</taxon>
        <taxon>Strongyloidea</taxon>
        <taxon>Metastrongylidae</taxon>
        <taxon>Parelaphostrongylus</taxon>
    </lineage>
</organism>
<keyword evidence="3" id="KW-1185">Reference proteome</keyword>
<feature type="domain" description="DZANK-type" evidence="1">
    <location>
        <begin position="17"/>
        <end position="61"/>
    </location>
</feature>
<evidence type="ECO:0000259" key="1">
    <source>
        <dbReference type="Pfam" id="PF12773"/>
    </source>
</evidence>
<accession>A0AAD5QNQ6</accession>
<protein>
    <recommendedName>
        <fullName evidence="1">DZANK-type domain-containing protein</fullName>
    </recommendedName>
</protein>
<dbReference type="InterPro" id="IPR025874">
    <property type="entry name" value="DZR"/>
</dbReference>
<name>A0AAD5QNQ6_PARTN</name>
<dbReference type="EMBL" id="JAHQIW010002670">
    <property type="protein sequence ID" value="KAJ1356049.1"/>
    <property type="molecule type" value="Genomic_DNA"/>
</dbReference>
<evidence type="ECO:0000313" key="3">
    <source>
        <dbReference type="Proteomes" id="UP001196413"/>
    </source>
</evidence>
<dbReference type="AlphaFoldDB" id="A0AAD5QNQ6"/>